<feature type="transmembrane region" description="Helical" evidence="1">
    <location>
        <begin position="125"/>
        <end position="148"/>
    </location>
</feature>
<feature type="transmembrane region" description="Helical" evidence="1">
    <location>
        <begin position="33"/>
        <end position="52"/>
    </location>
</feature>
<dbReference type="AlphaFoldDB" id="A0A9X4AEL8"/>
<evidence type="ECO:0000256" key="1">
    <source>
        <dbReference type="SAM" id="Phobius"/>
    </source>
</evidence>
<sequence length="155" mass="18090">MLTFYLVIKLVLSVLLILTVKMLWKKIKKIEAVVYYLTIASIMQISNNIVALNLELITFKEAGIVIPILQLDRLIILPIITLWLIYFYRSTTRLLSFYLTIIWASLFIATTYANNFAGVLSIEKWNAFIGFTEMFVIYVLFIGFNNFFKVIEERV</sequence>
<keyword evidence="3" id="KW-1185">Reference proteome</keyword>
<keyword evidence="1" id="KW-0472">Membrane</keyword>
<reference evidence="2" key="1">
    <citation type="submission" date="2022-06" db="EMBL/GenBank/DDBJ databases">
        <title>Aquibacillus sp. a new bacterium isolated from soil saline samples.</title>
        <authorList>
            <person name="Galisteo C."/>
            <person name="De La Haba R."/>
            <person name="Sanchez-Porro C."/>
            <person name="Ventosa A."/>
        </authorList>
    </citation>
    <scope>NUCLEOTIDE SEQUENCE</scope>
    <source>
        <strain evidence="2">3ASR75-54</strain>
    </source>
</reference>
<proteinExistence type="predicted"/>
<accession>A0A9X4AEL8</accession>
<comment type="caution">
    <text evidence="2">The sequence shown here is derived from an EMBL/GenBank/DDBJ whole genome shotgun (WGS) entry which is preliminary data.</text>
</comment>
<feature type="transmembrane region" description="Helical" evidence="1">
    <location>
        <begin position="6"/>
        <end position="24"/>
    </location>
</feature>
<keyword evidence="1" id="KW-1133">Transmembrane helix</keyword>
<dbReference type="RefSeq" id="WP_272444267.1">
    <property type="nucleotide sequence ID" value="NZ_JAMQKC010000001.1"/>
</dbReference>
<evidence type="ECO:0000313" key="3">
    <source>
        <dbReference type="Proteomes" id="UP001145069"/>
    </source>
</evidence>
<dbReference type="EMBL" id="JAMQKC010000001">
    <property type="protein sequence ID" value="MDC3415300.1"/>
    <property type="molecule type" value="Genomic_DNA"/>
</dbReference>
<dbReference type="Proteomes" id="UP001145069">
    <property type="component" value="Unassembled WGS sequence"/>
</dbReference>
<keyword evidence="1" id="KW-0812">Transmembrane</keyword>
<name>A0A9X4AEL8_9BACI</name>
<evidence type="ECO:0000313" key="2">
    <source>
        <dbReference type="EMBL" id="MDC3415300.1"/>
    </source>
</evidence>
<feature type="transmembrane region" description="Helical" evidence="1">
    <location>
        <begin position="64"/>
        <end position="88"/>
    </location>
</feature>
<organism evidence="2 3">
    <name type="scientific">Aquibacillus salsiterrae</name>
    <dbReference type="NCBI Taxonomy" id="2950439"/>
    <lineage>
        <taxon>Bacteria</taxon>
        <taxon>Bacillati</taxon>
        <taxon>Bacillota</taxon>
        <taxon>Bacilli</taxon>
        <taxon>Bacillales</taxon>
        <taxon>Bacillaceae</taxon>
        <taxon>Aquibacillus</taxon>
    </lineage>
</organism>
<feature type="transmembrane region" description="Helical" evidence="1">
    <location>
        <begin position="95"/>
        <end position="113"/>
    </location>
</feature>
<gene>
    <name evidence="2" type="ORF">NC799_00025</name>
</gene>
<protein>
    <submittedName>
        <fullName evidence="2">Uncharacterized protein</fullName>
    </submittedName>
</protein>